<reference evidence="1 2" key="1">
    <citation type="submission" date="2024-09" db="EMBL/GenBank/DDBJ databases">
        <authorList>
            <person name="Sun Q."/>
            <person name="Mori K."/>
        </authorList>
    </citation>
    <scope>NUCLEOTIDE SEQUENCE [LARGE SCALE GENOMIC DNA]</scope>
    <source>
        <strain evidence="1 2">CCM 7706</strain>
    </source>
</reference>
<evidence type="ECO:0000313" key="1">
    <source>
        <dbReference type="EMBL" id="MFC0205316.1"/>
    </source>
</evidence>
<keyword evidence="2" id="KW-1185">Reference proteome</keyword>
<dbReference type="EMBL" id="JBHLWK010000016">
    <property type="protein sequence ID" value="MFC0205316.1"/>
    <property type="molecule type" value="Genomic_DNA"/>
</dbReference>
<dbReference type="RefSeq" id="WP_379488052.1">
    <property type="nucleotide sequence ID" value="NZ_JBHLWK010000016.1"/>
</dbReference>
<evidence type="ECO:0000313" key="2">
    <source>
        <dbReference type="Proteomes" id="UP001589798"/>
    </source>
</evidence>
<gene>
    <name evidence="1" type="ORF">ACFFJC_13680</name>
</gene>
<organism evidence="1 2">
    <name type="scientific">Novosphingobium soli</name>
    <dbReference type="NCBI Taxonomy" id="574956"/>
    <lineage>
        <taxon>Bacteria</taxon>
        <taxon>Pseudomonadati</taxon>
        <taxon>Pseudomonadota</taxon>
        <taxon>Alphaproteobacteria</taxon>
        <taxon>Sphingomonadales</taxon>
        <taxon>Sphingomonadaceae</taxon>
        <taxon>Novosphingobium</taxon>
    </lineage>
</organism>
<name>A0ABV6CY47_9SPHN</name>
<comment type="caution">
    <text evidence="1">The sequence shown here is derived from an EMBL/GenBank/DDBJ whole genome shotgun (WGS) entry which is preliminary data.</text>
</comment>
<dbReference type="Proteomes" id="UP001589798">
    <property type="component" value="Unassembled WGS sequence"/>
</dbReference>
<protein>
    <submittedName>
        <fullName evidence="1">Uncharacterized protein</fullName>
    </submittedName>
</protein>
<proteinExistence type="predicted"/>
<accession>A0ABV6CY47</accession>
<sequence>MLTFFRIVDTETKLHSKPAPLNARELARLRVILQHGGAVTIPEAGETAGTAYNFEANANAIALASFAAPFDKRIDILAIIEEAQFLGRSIRVRRDARGGEAVIQVSEHIAITPEIALTRDQADKVLDCLKLDREASPDMPLATLRSLLANPAIYDRFQRNGLANTYDYLARLSYTDCGEQHPHLAWA</sequence>